<keyword evidence="5 6" id="KW-0472">Membrane</keyword>
<dbReference type="Gene3D" id="1.20.1250.20">
    <property type="entry name" value="MFS general substrate transporter like domains"/>
    <property type="match status" value="1"/>
</dbReference>
<feature type="transmembrane region" description="Helical" evidence="6">
    <location>
        <begin position="278"/>
        <end position="296"/>
    </location>
</feature>
<feature type="transmembrane region" description="Helical" evidence="6">
    <location>
        <begin position="48"/>
        <end position="67"/>
    </location>
</feature>
<dbReference type="PANTHER" id="PTHR23513:SF11">
    <property type="entry name" value="STAPHYLOFERRIN A TRANSPORTER"/>
    <property type="match status" value="1"/>
</dbReference>
<proteinExistence type="predicted"/>
<dbReference type="PANTHER" id="PTHR23513">
    <property type="entry name" value="INTEGRAL MEMBRANE EFFLUX PROTEIN-RELATED"/>
    <property type="match status" value="1"/>
</dbReference>
<feature type="transmembrane region" description="Helical" evidence="6">
    <location>
        <begin position="88"/>
        <end position="112"/>
    </location>
</feature>
<reference evidence="8" key="1">
    <citation type="submission" date="2016-10" db="EMBL/GenBank/DDBJ databases">
        <authorList>
            <person name="Varghese N."/>
            <person name="Submissions S."/>
        </authorList>
    </citation>
    <scope>NUCLEOTIDE SEQUENCE [LARGE SCALE GENOMIC DNA]</scope>
    <source>
        <strain evidence="8">CGMCC 4.3510</strain>
    </source>
</reference>
<feature type="transmembrane region" description="Helical" evidence="6">
    <location>
        <begin position="214"/>
        <end position="237"/>
    </location>
</feature>
<dbReference type="SUPFAM" id="SSF103473">
    <property type="entry name" value="MFS general substrate transporter"/>
    <property type="match status" value="1"/>
</dbReference>
<protein>
    <submittedName>
        <fullName evidence="7">Predicted arabinose efflux permease, MFS family</fullName>
    </submittedName>
</protein>
<keyword evidence="8" id="KW-1185">Reference proteome</keyword>
<dbReference type="RefSeq" id="WP_093716805.1">
    <property type="nucleotide sequence ID" value="NZ_FONG01000023.1"/>
</dbReference>
<gene>
    <name evidence="7" type="ORF">SAMN05216251_12380</name>
</gene>
<dbReference type="Pfam" id="PF07690">
    <property type="entry name" value="MFS_1"/>
    <property type="match status" value="1"/>
</dbReference>
<accession>A0A1I2KLW5</accession>
<dbReference type="OrthoDB" id="4528313at2"/>
<keyword evidence="4 6" id="KW-1133">Transmembrane helix</keyword>
<keyword evidence="3 6" id="KW-0812">Transmembrane</keyword>
<dbReference type="GO" id="GO:0005886">
    <property type="term" value="C:plasma membrane"/>
    <property type="evidence" value="ECO:0007669"/>
    <property type="project" value="UniProtKB-SubCell"/>
</dbReference>
<dbReference type="EMBL" id="FONG01000023">
    <property type="protein sequence ID" value="SFF66217.1"/>
    <property type="molecule type" value="Genomic_DNA"/>
</dbReference>
<dbReference type="InterPro" id="IPR036259">
    <property type="entry name" value="MFS_trans_sf"/>
</dbReference>
<dbReference type="Proteomes" id="UP000199323">
    <property type="component" value="Unassembled WGS sequence"/>
</dbReference>
<dbReference type="AlphaFoldDB" id="A0A1I2KLW5"/>
<sequence length="416" mass="41564">MKQIPGGPDFRRFFVGHAASLLGSSMAPLALAFSVLGTGAGSSGLGLVMAARIVPIVLMLLLGGVFADRLGGRRVMLASDAGRCVVQGVLAVVLLGRPALWELVVLVAAWGVGEAVFSPSRDALVPALTEGGALAGANSLLSVATSAASVAGPALAGLLVATTGPATVIVVDAATYAVSFLALLGLRLPAPPAGAARTIAADLRDGWSEFRSRTWVWVTSAQMGLFNLLVWAPFLVLGPVVARQRLGGAGSWGAVMAVYGTGAVVSGLLMLGRRPRRPVLVATAATAGWALPSAALAADRSVPWICAAALVAGAGSTVSMVLWTTATQRAVPPEALARVSAYSTLGAFAFGPLGLAAAGPLASAVGTRTVLGFGALWQAASVAVVLAVPAIRNVRQPAGAPAPGGLAADVTERAAP</sequence>
<organism evidence="7 8">
    <name type="scientific">Actinacidiphila alni</name>
    <dbReference type="NCBI Taxonomy" id="380248"/>
    <lineage>
        <taxon>Bacteria</taxon>
        <taxon>Bacillati</taxon>
        <taxon>Actinomycetota</taxon>
        <taxon>Actinomycetes</taxon>
        <taxon>Kitasatosporales</taxon>
        <taxon>Streptomycetaceae</taxon>
        <taxon>Actinacidiphila</taxon>
    </lineage>
</organism>
<name>A0A1I2KLW5_9ACTN</name>
<feature type="transmembrane region" description="Helical" evidence="6">
    <location>
        <begin position="302"/>
        <end position="323"/>
    </location>
</feature>
<comment type="subcellular location">
    <subcellularLocation>
        <location evidence="1">Cell membrane</location>
        <topology evidence="1">Multi-pass membrane protein</topology>
    </subcellularLocation>
</comment>
<evidence type="ECO:0000256" key="2">
    <source>
        <dbReference type="ARBA" id="ARBA00022475"/>
    </source>
</evidence>
<evidence type="ECO:0000313" key="8">
    <source>
        <dbReference type="Proteomes" id="UP000199323"/>
    </source>
</evidence>
<evidence type="ECO:0000313" key="7">
    <source>
        <dbReference type="EMBL" id="SFF66217.1"/>
    </source>
</evidence>
<evidence type="ECO:0000256" key="1">
    <source>
        <dbReference type="ARBA" id="ARBA00004651"/>
    </source>
</evidence>
<feature type="transmembrane region" description="Helical" evidence="6">
    <location>
        <begin position="335"/>
        <end position="358"/>
    </location>
</feature>
<dbReference type="GO" id="GO:0022857">
    <property type="term" value="F:transmembrane transporter activity"/>
    <property type="evidence" value="ECO:0007669"/>
    <property type="project" value="InterPro"/>
</dbReference>
<evidence type="ECO:0000256" key="5">
    <source>
        <dbReference type="ARBA" id="ARBA00023136"/>
    </source>
</evidence>
<feature type="transmembrane region" description="Helical" evidence="6">
    <location>
        <begin position="370"/>
        <end position="391"/>
    </location>
</feature>
<evidence type="ECO:0000256" key="3">
    <source>
        <dbReference type="ARBA" id="ARBA00022692"/>
    </source>
</evidence>
<dbReference type="CDD" id="cd06173">
    <property type="entry name" value="MFS_MefA_like"/>
    <property type="match status" value="1"/>
</dbReference>
<evidence type="ECO:0000256" key="4">
    <source>
        <dbReference type="ARBA" id="ARBA00022989"/>
    </source>
</evidence>
<dbReference type="InterPro" id="IPR011701">
    <property type="entry name" value="MFS"/>
</dbReference>
<feature type="transmembrane region" description="Helical" evidence="6">
    <location>
        <begin position="249"/>
        <end position="271"/>
    </location>
</feature>
<keyword evidence="2" id="KW-1003">Cell membrane</keyword>
<evidence type="ECO:0000256" key="6">
    <source>
        <dbReference type="SAM" id="Phobius"/>
    </source>
</evidence>
<dbReference type="STRING" id="380248.SAMN05216251_12380"/>